<name>A0A6A6EL79_9PEZI</name>
<evidence type="ECO:0000313" key="3">
    <source>
        <dbReference type="Proteomes" id="UP000800200"/>
    </source>
</evidence>
<protein>
    <recommendedName>
        <fullName evidence="1">DUF4470 domain-containing protein</fullName>
    </recommendedName>
</protein>
<accession>A0A6A6EL79</accession>
<evidence type="ECO:0000313" key="2">
    <source>
        <dbReference type="EMBL" id="KAF2192927.1"/>
    </source>
</evidence>
<dbReference type="EMBL" id="ML994614">
    <property type="protein sequence ID" value="KAF2192927.1"/>
    <property type="molecule type" value="Genomic_DNA"/>
</dbReference>
<dbReference type="AlphaFoldDB" id="A0A6A6EL79"/>
<reference evidence="2" key="1">
    <citation type="journal article" date="2020" name="Stud. Mycol.">
        <title>101 Dothideomycetes genomes: a test case for predicting lifestyles and emergence of pathogens.</title>
        <authorList>
            <person name="Haridas S."/>
            <person name="Albert R."/>
            <person name="Binder M."/>
            <person name="Bloem J."/>
            <person name="Labutti K."/>
            <person name="Salamov A."/>
            <person name="Andreopoulos B."/>
            <person name="Baker S."/>
            <person name="Barry K."/>
            <person name="Bills G."/>
            <person name="Bluhm B."/>
            <person name="Cannon C."/>
            <person name="Castanera R."/>
            <person name="Culley D."/>
            <person name="Daum C."/>
            <person name="Ezra D."/>
            <person name="Gonzalez J."/>
            <person name="Henrissat B."/>
            <person name="Kuo A."/>
            <person name="Liang C."/>
            <person name="Lipzen A."/>
            <person name="Lutzoni F."/>
            <person name="Magnuson J."/>
            <person name="Mondo S."/>
            <person name="Nolan M."/>
            <person name="Ohm R."/>
            <person name="Pangilinan J."/>
            <person name="Park H.-J."/>
            <person name="Ramirez L."/>
            <person name="Alfaro M."/>
            <person name="Sun H."/>
            <person name="Tritt A."/>
            <person name="Yoshinaga Y."/>
            <person name="Zwiers L.-H."/>
            <person name="Turgeon B."/>
            <person name="Goodwin S."/>
            <person name="Spatafora J."/>
            <person name="Crous P."/>
            <person name="Grigoriev I."/>
        </authorList>
    </citation>
    <scope>NUCLEOTIDE SEQUENCE</scope>
    <source>
        <strain evidence="2">CBS 207.26</strain>
    </source>
</reference>
<feature type="non-terminal residue" evidence="2">
    <location>
        <position position="171"/>
    </location>
</feature>
<evidence type="ECO:0000259" key="1">
    <source>
        <dbReference type="Pfam" id="PF14737"/>
    </source>
</evidence>
<gene>
    <name evidence="2" type="ORF">K469DRAFT_714942</name>
</gene>
<dbReference type="InterPro" id="IPR027974">
    <property type="entry name" value="DUF4470"/>
</dbReference>
<dbReference type="Pfam" id="PF14737">
    <property type="entry name" value="DUF4470"/>
    <property type="match status" value="1"/>
</dbReference>
<sequence length="171" mass="18971">MIARLRSIHPSLNIEGKAGTSETIFGRIHDVVVPAGSNEYGTRRTRGKFRLVPFFARSDSRDHLLLRPSTTFHHRPHNMSLKPSHLQQNPWFYPVGNTPAVCLTQSLPPDQDASILLLGCGDIRNVLFTTYAGIGLGDHKLDFTCCDLKAEIIARNVIAFTLILDDDAGVH</sequence>
<dbReference type="Proteomes" id="UP000800200">
    <property type="component" value="Unassembled WGS sequence"/>
</dbReference>
<proteinExistence type="predicted"/>
<organism evidence="2 3">
    <name type="scientific">Zopfia rhizophila CBS 207.26</name>
    <dbReference type="NCBI Taxonomy" id="1314779"/>
    <lineage>
        <taxon>Eukaryota</taxon>
        <taxon>Fungi</taxon>
        <taxon>Dikarya</taxon>
        <taxon>Ascomycota</taxon>
        <taxon>Pezizomycotina</taxon>
        <taxon>Dothideomycetes</taxon>
        <taxon>Dothideomycetes incertae sedis</taxon>
        <taxon>Zopfiaceae</taxon>
        <taxon>Zopfia</taxon>
    </lineage>
</organism>
<dbReference type="OrthoDB" id="432970at2759"/>
<feature type="domain" description="DUF4470" evidence="1">
    <location>
        <begin position="94"/>
        <end position="167"/>
    </location>
</feature>
<keyword evidence="3" id="KW-1185">Reference proteome</keyword>